<dbReference type="AlphaFoldDB" id="A0A538U5R6"/>
<dbReference type="InterPro" id="IPR013105">
    <property type="entry name" value="TPR_2"/>
</dbReference>
<dbReference type="SUPFAM" id="SSF53756">
    <property type="entry name" value="UDP-Glycosyltransferase/glycogen phosphorylase"/>
    <property type="match status" value="1"/>
</dbReference>
<evidence type="ECO:0000313" key="5">
    <source>
        <dbReference type="EMBL" id="TMQ71236.1"/>
    </source>
</evidence>
<keyword evidence="1" id="KW-0677">Repeat</keyword>
<feature type="compositionally biased region" description="Basic and acidic residues" evidence="4">
    <location>
        <begin position="131"/>
        <end position="146"/>
    </location>
</feature>
<protein>
    <submittedName>
        <fullName evidence="5">Glycosyltransferase</fullName>
    </submittedName>
</protein>
<evidence type="ECO:0000256" key="1">
    <source>
        <dbReference type="ARBA" id="ARBA00022737"/>
    </source>
</evidence>
<accession>A0A538U5R6</accession>
<sequence>AGFAVETLITAISWWPVDSKVMDLLGKLGLDTTLRGDNTLCLGRRAGPPQARWPAEFYHGGEVGRDAQDRPAEDGAGGSQAALADPAEALTRTPSAHVCEAVPSPAGRCCLEGSNGPATASPGDMTRPAPRKQDDPRGSPRGADSRVRPLRVLIANNIVPNHDRGGSCYRMMTLLRLMVEDGHQITYLGRDAKGMDKYVRDLEALGIRVHGTDPEKLRVWDDVQTEPLDLARIMKTGDFDVAVLVLWFWSSPSVPEQYLHEIRLHSPKTRIVVLSDDVHWLHDTRMGAVTGARSDLERGLGYRPRELEIFRRADLVAAITEDDAARIRAEDAELETVVLPHYVIPREGTPPGFEPRRDLVTVGAFGYHANVDAAVWFAREVFPLVRASLPGVRFRIVGANPPASVRDLACEEIEVKGWVPDIIEELDRCRVFVSAIRYGTGLKTKNIQAMGAGIPLVGTSLSLEGSGARRGVEAAIEDDPRAFADAVIRLYTDEAAWSRQARAARALALSEFGKEAVRGAIRRCLARAASIPARTERDGQDWSITRIERRDPAITTAAQASQRFRARLAAHLSLANERMKAGRPGDALAELRNVLAHCGQGAFAQNPQFFSGIMCRFGDAHLALGQPEDAAACFREALALDPEEDDAIHALREIQASGADPLARSTRTAGHDEPLPNVAMTDTRGRIEGEPVMRAASRASQSCARPLPECRAMLRHLSSDRFPRLCPSKSKVLHRPAGSSPQPPPRGRHRCGRAPSRSRAAGSSRSSAPPSTATCGWVRSAPTSSGSRRKTRSRSCSWDRRTASSHASCRGYASAPWTRIRSRTS</sequence>
<dbReference type="PANTHER" id="PTHR12526">
    <property type="entry name" value="GLYCOSYLTRANSFERASE"/>
    <property type="match status" value="1"/>
</dbReference>
<dbReference type="Gene3D" id="1.25.40.10">
    <property type="entry name" value="Tetratricopeptide repeat domain"/>
    <property type="match status" value="1"/>
</dbReference>
<dbReference type="EMBL" id="VBPA01000140">
    <property type="protein sequence ID" value="TMQ71236.1"/>
    <property type="molecule type" value="Genomic_DNA"/>
</dbReference>
<proteinExistence type="predicted"/>
<dbReference type="SUPFAM" id="SSF48452">
    <property type="entry name" value="TPR-like"/>
    <property type="match status" value="1"/>
</dbReference>
<dbReference type="CDD" id="cd03801">
    <property type="entry name" value="GT4_PimA-like"/>
    <property type="match status" value="1"/>
</dbReference>
<dbReference type="InterPro" id="IPR011990">
    <property type="entry name" value="TPR-like_helical_dom_sf"/>
</dbReference>
<feature type="compositionally biased region" description="Basic and acidic residues" evidence="4">
    <location>
        <begin position="62"/>
        <end position="73"/>
    </location>
</feature>
<organism evidence="5 6">
    <name type="scientific">Eiseniibacteriota bacterium</name>
    <dbReference type="NCBI Taxonomy" id="2212470"/>
    <lineage>
        <taxon>Bacteria</taxon>
        <taxon>Candidatus Eiseniibacteriota</taxon>
    </lineage>
</organism>
<keyword evidence="5" id="KW-0808">Transferase</keyword>
<dbReference type="Proteomes" id="UP000319836">
    <property type="component" value="Unassembled WGS sequence"/>
</dbReference>
<feature type="region of interest" description="Disordered" evidence="4">
    <location>
        <begin position="109"/>
        <end position="146"/>
    </location>
</feature>
<dbReference type="PROSITE" id="PS50005">
    <property type="entry name" value="TPR"/>
    <property type="match status" value="1"/>
</dbReference>
<gene>
    <name evidence="5" type="ORF">E6K80_06200</name>
</gene>
<feature type="non-terminal residue" evidence="5">
    <location>
        <position position="1"/>
    </location>
</feature>
<feature type="region of interest" description="Disordered" evidence="4">
    <location>
        <begin position="61"/>
        <end position="84"/>
    </location>
</feature>
<keyword evidence="2 3" id="KW-0802">TPR repeat</keyword>
<name>A0A538U5R6_UNCEI</name>
<feature type="compositionally biased region" description="Low complexity" evidence="4">
    <location>
        <begin position="753"/>
        <end position="775"/>
    </location>
</feature>
<evidence type="ECO:0000256" key="3">
    <source>
        <dbReference type="PROSITE-ProRule" id="PRU00339"/>
    </source>
</evidence>
<evidence type="ECO:0000313" key="6">
    <source>
        <dbReference type="Proteomes" id="UP000319836"/>
    </source>
</evidence>
<feature type="repeat" description="TPR" evidence="3">
    <location>
        <begin position="611"/>
        <end position="644"/>
    </location>
</feature>
<dbReference type="InterPro" id="IPR019734">
    <property type="entry name" value="TPR_rpt"/>
</dbReference>
<dbReference type="PANTHER" id="PTHR12526:SF600">
    <property type="entry name" value="GLYCOSYL TRANSFERASE GROUP 1"/>
    <property type="match status" value="1"/>
</dbReference>
<feature type="region of interest" description="Disordered" evidence="4">
    <location>
        <begin position="725"/>
        <end position="825"/>
    </location>
</feature>
<dbReference type="Gene3D" id="3.40.50.2000">
    <property type="entry name" value="Glycogen Phosphorylase B"/>
    <property type="match status" value="2"/>
</dbReference>
<dbReference type="Pfam" id="PF13692">
    <property type="entry name" value="Glyco_trans_1_4"/>
    <property type="match status" value="1"/>
</dbReference>
<evidence type="ECO:0000256" key="4">
    <source>
        <dbReference type="SAM" id="MobiDB-lite"/>
    </source>
</evidence>
<dbReference type="SMART" id="SM00028">
    <property type="entry name" value="TPR"/>
    <property type="match status" value="2"/>
</dbReference>
<evidence type="ECO:0000256" key="2">
    <source>
        <dbReference type="ARBA" id="ARBA00022803"/>
    </source>
</evidence>
<reference evidence="5 6" key="1">
    <citation type="journal article" date="2019" name="Nat. Microbiol.">
        <title>Mediterranean grassland soil C-N compound turnover is dependent on rainfall and depth, and is mediated by genomically divergent microorganisms.</title>
        <authorList>
            <person name="Diamond S."/>
            <person name="Andeer P.F."/>
            <person name="Li Z."/>
            <person name="Crits-Christoph A."/>
            <person name="Burstein D."/>
            <person name="Anantharaman K."/>
            <person name="Lane K.R."/>
            <person name="Thomas B.C."/>
            <person name="Pan C."/>
            <person name="Northen T.R."/>
            <person name="Banfield J.F."/>
        </authorList>
    </citation>
    <scope>NUCLEOTIDE SEQUENCE [LARGE SCALE GENOMIC DNA]</scope>
    <source>
        <strain evidence="5">WS_10</strain>
    </source>
</reference>
<feature type="region of interest" description="Disordered" evidence="4">
    <location>
        <begin position="659"/>
        <end position="685"/>
    </location>
</feature>
<dbReference type="Pfam" id="PF07719">
    <property type="entry name" value="TPR_2"/>
    <property type="match status" value="1"/>
</dbReference>
<comment type="caution">
    <text evidence="5">The sequence shown here is derived from an EMBL/GenBank/DDBJ whole genome shotgun (WGS) entry which is preliminary data.</text>
</comment>
<dbReference type="GO" id="GO:0016757">
    <property type="term" value="F:glycosyltransferase activity"/>
    <property type="evidence" value="ECO:0007669"/>
    <property type="project" value="TreeGrafter"/>
</dbReference>